<accession>A0A916UQZ9</accession>
<protein>
    <submittedName>
        <fullName evidence="1">Uncharacterized protein</fullName>
    </submittedName>
</protein>
<dbReference type="AlphaFoldDB" id="A0A916UQZ9"/>
<reference evidence="1" key="1">
    <citation type="journal article" date="2014" name="Int. J. Syst. Evol. Microbiol.">
        <title>Complete genome sequence of Corynebacterium casei LMG S-19264T (=DSM 44701T), isolated from a smear-ripened cheese.</title>
        <authorList>
            <consortium name="US DOE Joint Genome Institute (JGI-PGF)"/>
            <person name="Walter F."/>
            <person name="Albersmeier A."/>
            <person name="Kalinowski J."/>
            <person name="Ruckert C."/>
        </authorList>
    </citation>
    <scope>NUCLEOTIDE SEQUENCE</scope>
    <source>
        <strain evidence="1">CGMCC 1.12919</strain>
    </source>
</reference>
<dbReference type="Proteomes" id="UP000637002">
    <property type="component" value="Unassembled WGS sequence"/>
</dbReference>
<keyword evidence="2" id="KW-1185">Reference proteome</keyword>
<evidence type="ECO:0000313" key="1">
    <source>
        <dbReference type="EMBL" id="GGC82750.1"/>
    </source>
</evidence>
<name>A0A916UQZ9_9HYPH</name>
<sequence>MSTLELSAHGAESARPVLVAFALAPTGSPAARREAIAQAVAAWCMANGASGTANGEDGLARVYADLHLRACAAAGNQPDPASPGATIALGHRLLALHASVPRPWPIMRIDMIDPDFSARRPKLLLRPQPAWGTLRVDGETLIGGIPSVAWQHDVGGEPLLAWAIARAKAEAEAFAKDAFIDHLARLCRIAVETVAVVRTS</sequence>
<organism evidence="1 2">
    <name type="scientific">Chelatococcus reniformis</name>
    <dbReference type="NCBI Taxonomy" id="1494448"/>
    <lineage>
        <taxon>Bacteria</taxon>
        <taxon>Pseudomonadati</taxon>
        <taxon>Pseudomonadota</taxon>
        <taxon>Alphaproteobacteria</taxon>
        <taxon>Hyphomicrobiales</taxon>
        <taxon>Chelatococcaceae</taxon>
        <taxon>Chelatococcus</taxon>
    </lineage>
</organism>
<comment type="caution">
    <text evidence="1">The sequence shown here is derived from an EMBL/GenBank/DDBJ whole genome shotgun (WGS) entry which is preliminary data.</text>
</comment>
<reference evidence="1" key="2">
    <citation type="submission" date="2020-09" db="EMBL/GenBank/DDBJ databases">
        <authorList>
            <person name="Sun Q."/>
            <person name="Zhou Y."/>
        </authorList>
    </citation>
    <scope>NUCLEOTIDE SEQUENCE</scope>
    <source>
        <strain evidence="1">CGMCC 1.12919</strain>
    </source>
</reference>
<dbReference type="EMBL" id="BMGG01000008">
    <property type="protein sequence ID" value="GGC82750.1"/>
    <property type="molecule type" value="Genomic_DNA"/>
</dbReference>
<proteinExistence type="predicted"/>
<gene>
    <name evidence="1" type="ORF">GCM10010994_45820</name>
</gene>
<evidence type="ECO:0000313" key="2">
    <source>
        <dbReference type="Proteomes" id="UP000637002"/>
    </source>
</evidence>